<dbReference type="PANTHER" id="PTHR37422">
    <property type="entry name" value="TEICHURONIC ACID BIOSYNTHESIS PROTEIN TUAE"/>
    <property type="match status" value="1"/>
</dbReference>
<evidence type="ECO:0000259" key="6">
    <source>
        <dbReference type="Pfam" id="PF04932"/>
    </source>
</evidence>
<dbReference type="RefSeq" id="WP_379912025.1">
    <property type="nucleotide sequence ID" value="NZ_JBHSWE010000001.1"/>
</dbReference>
<feature type="domain" description="Virulence factor membrane-bound polymerase C-terminal" evidence="7">
    <location>
        <begin position="405"/>
        <end position="586"/>
    </location>
</feature>
<keyword evidence="3 5" id="KW-1133">Transmembrane helix</keyword>
<feature type="transmembrane region" description="Helical" evidence="5">
    <location>
        <begin position="34"/>
        <end position="51"/>
    </location>
</feature>
<sequence>MSRKKSARKHHRSAKPAFTLKLERDPELLRSQKLFFLLFGLLFLAAPLYYQQNLGGEGLYLPYNASTWSAALLLTGAGWLLALRHGELGLPQYWPGLAALPAGFVISGFVTGIDNPTEWLIRLGYVLGGFMLLLALFQFRLQRQHRDIALMVILCGIMLQALIGWIQIQQLPLFRDILPIANGQRPIAMFQQVNLMASYVATGLPLAVYLATRPGALRARPMIRILPYCALALCTGILLATGSRIGLIGGALGLLLALLARSAFLLRRRGIALGLLLSLALGGSFLLSEKVEQGSAFAVGKLERLQEGGHADVRFSVYEISFDTIARAPLFGHGIGSFQSVWQDERGHFQDTHPDLDLGPRYSHPHNELLFWLVEGGLVALAGILICSLTVLWRLVRLGPQRGLLLAAGLIPITLHTQVELPFYISSPHWFVLLFLLYLTFASRPLQRQVKLSRAANGLCTGLLILLPAAGSTFLLHSLMANAGIVSYMKSRGQQSAYLSPALSNLYFSGPAGYLLMKETLIAGYSLDNKTNSRRFVGWAEDYLTQTPDIQLYYDLAGAYVHLGLHDKAEQALREGLRIYRHNGKLEQALAALSKGEIDAYLQRLASQYARRVQQQASEAR</sequence>
<feature type="transmembrane region" description="Helical" evidence="5">
    <location>
        <begin position="188"/>
        <end position="210"/>
    </location>
</feature>
<feature type="transmembrane region" description="Helical" evidence="5">
    <location>
        <begin position="94"/>
        <end position="113"/>
    </location>
</feature>
<protein>
    <submittedName>
        <fullName evidence="9">Wzy polymerase domain-containing protein</fullName>
    </submittedName>
</protein>
<feature type="transmembrane region" description="Helical" evidence="5">
    <location>
        <begin position="222"/>
        <end position="239"/>
    </location>
</feature>
<dbReference type="InterPro" id="IPR007016">
    <property type="entry name" value="O-antigen_ligase-rel_domated"/>
</dbReference>
<evidence type="ECO:0000256" key="1">
    <source>
        <dbReference type="ARBA" id="ARBA00004141"/>
    </source>
</evidence>
<dbReference type="InterPro" id="IPR021797">
    <property type="entry name" value="Wzy_C_2"/>
</dbReference>
<gene>
    <name evidence="9" type="ORF">ACFQDL_28295</name>
</gene>
<dbReference type="Pfam" id="PF11846">
    <property type="entry name" value="Wzy_C_2"/>
    <property type="match status" value="1"/>
</dbReference>
<feature type="transmembrane region" description="Helical" evidence="5">
    <location>
        <begin position="458"/>
        <end position="477"/>
    </location>
</feature>
<feature type="transmembrane region" description="Helical" evidence="5">
    <location>
        <begin position="63"/>
        <end position="82"/>
    </location>
</feature>
<accession>A0ABW2A860</accession>
<evidence type="ECO:0000259" key="8">
    <source>
        <dbReference type="Pfam" id="PF15864"/>
    </source>
</evidence>
<feature type="transmembrane region" description="Helical" evidence="5">
    <location>
        <begin position="404"/>
        <end position="424"/>
    </location>
</feature>
<keyword evidence="4 5" id="KW-0472">Membrane</keyword>
<feature type="transmembrane region" description="Helical" evidence="5">
    <location>
        <begin position="430"/>
        <end position="446"/>
    </location>
</feature>
<dbReference type="Pfam" id="PF15864">
    <property type="entry name" value="PglL_A"/>
    <property type="match status" value="1"/>
</dbReference>
<comment type="caution">
    <text evidence="9">The sequence shown here is derived from an EMBL/GenBank/DDBJ whole genome shotgun (WGS) entry which is preliminary data.</text>
</comment>
<keyword evidence="10" id="KW-1185">Reference proteome</keyword>
<reference evidence="10" key="1">
    <citation type="journal article" date="2019" name="Int. J. Syst. Evol. Microbiol.">
        <title>The Global Catalogue of Microorganisms (GCM) 10K type strain sequencing project: providing services to taxonomists for standard genome sequencing and annotation.</title>
        <authorList>
            <consortium name="The Broad Institute Genomics Platform"/>
            <consortium name="The Broad Institute Genome Sequencing Center for Infectious Disease"/>
            <person name="Wu L."/>
            <person name="Ma J."/>
        </authorList>
    </citation>
    <scope>NUCLEOTIDE SEQUENCE [LARGE SCALE GENOMIC DNA]</scope>
    <source>
        <strain evidence="10">NBRC 111756</strain>
    </source>
</reference>
<organism evidence="9 10">
    <name type="scientific">Marinobacterium aestuariivivens</name>
    <dbReference type="NCBI Taxonomy" id="1698799"/>
    <lineage>
        <taxon>Bacteria</taxon>
        <taxon>Pseudomonadati</taxon>
        <taxon>Pseudomonadota</taxon>
        <taxon>Gammaproteobacteria</taxon>
        <taxon>Oceanospirillales</taxon>
        <taxon>Oceanospirillaceae</taxon>
        <taxon>Marinobacterium</taxon>
    </lineage>
</organism>
<feature type="domain" description="Protein glycosylation ligase" evidence="8">
    <location>
        <begin position="188"/>
        <end position="210"/>
    </location>
</feature>
<dbReference type="EMBL" id="JBHSWE010000001">
    <property type="protein sequence ID" value="MFC6673555.1"/>
    <property type="molecule type" value="Genomic_DNA"/>
</dbReference>
<feature type="transmembrane region" description="Helical" evidence="5">
    <location>
        <begin position="245"/>
        <end position="264"/>
    </location>
</feature>
<keyword evidence="2 5" id="KW-0812">Transmembrane</keyword>
<feature type="transmembrane region" description="Helical" evidence="5">
    <location>
        <begin position="271"/>
        <end position="288"/>
    </location>
</feature>
<evidence type="ECO:0000256" key="4">
    <source>
        <dbReference type="ARBA" id="ARBA00023136"/>
    </source>
</evidence>
<feature type="transmembrane region" description="Helical" evidence="5">
    <location>
        <begin position="119"/>
        <end position="137"/>
    </location>
</feature>
<dbReference type="InterPro" id="IPR031726">
    <property type="entry name" value="PglL_A"/>
</dbReference>
<feature type="domain" description="O-antigen ligase-related" evidence="6">
    <location>
        <begin position="230"/>
        <end position="384"/>
    </location>
</feature>
<comment type="subcellular location">
    <subcellularLocation>
        <location evidence="1">Membrane</location>
        <topology evidence="1">Multi-pass membrane protein</topology>
    </subcellularLocation>
</comment>
<proteinExistence type="predicted"/>
<evidence type="ECO:0000256" key="5">
    <source>
        <dbReference type="SAM" id="Phobius"/>
    </source>
</evidence>
<dbReference type="PANTHER" id="PTHR37422:SF13">
    <property type="entry name" value="LIPOPOLYSACCHARIDE BIOSYNTHESIS PROTEIN PA4999-RELATED"/>
    <property type="match status" value="1"/>
</dbReference>
<dbReference type="Pfam" id="PF04932">
    <property type="entry name" value="Wzy_C"/>
    <property type="match status" value="1"/>
</dbReference>
<feature type="transmembrane region" description="Helical" evidence="5">
    <location>
        <begin position="149"/>
        <end position="168"/>
    </location>
</feature>
<evidence type="ECO:0000256" key="3">
    <source>
        <dbReference type="ARBA" id="ARBA00022989"/>
    </source>
</evidence>
<dbReference type="Proteomes" id="UP001596422">
    <property type="component" value="Unassembled WGS sequence"/>
</dbReference>
<evidence type="ECO:0000259" key="7">
    <source>
        <dbReference type="Pfam" id="PF11846"/>
    </source>
</evidence>
<evidence type="ECO:0000313" key="10">
    <source>
        <dbReference type="Proteomes" id="UP001596422"/>
    </source>
</evidence>
<evidence type="ECO:0000256" key="2">
    <source>
        <dbReference type="ARBA" id="ARBA00022692"/>
    </source>
</evidence>
<dbReference type="InterPro" id="IPR051533">
    <property type="entry name" value="WaaL-like"/>
</dbReference>
<feature type="transmembrane region" description="Helical" evidence="5">
    <location>
        <begin position="369"/>
        <end position="392"/>
    </location>
</feature>
<evidence type="ECO:0000313" key="9">
    <source>
        <dbReference type="EMBL" id="MFC6673555.1"/>
    </source>
</evidence>
<name>A0ABW2A860_9GAMM</name>